<reference evidence="5 6" key="1">
    <citation type="submission" date="2019-07" db="EMBL/GenBank/DDBJ databases">
        <authorList>
            <person name="Duangmal K."/>
            <person name="Teo W.F.A."/>
        </authorList>
    </citation>
    <scope>NUCLEOTIDE SEQUENCE [LARGE SCALE GENOMIC DNA]</scope>
    <source>
        <strain evidence="5 6">TBRC 6029</strain>
    </source>
</reference>
<accession>A0A558AB74</accession>
<keyword evidence="6" id="KW-1185">Reference proteome</keyword>
<evidence type="ECO:0000256" key="2">
    <source>
        <dbReference type="SAM" id="SignalP"/>
    </source>
</evidence>
<sequence length="434" mass="43161">MVATRMRRVGMLALATAVVGSGLVFGAGTASAATPFTCAGQVFLAQSVGNGTQLYTGTFGAGAIGFTAVGPVTSTYYNAIGYNPADNYIYGIRSDSHSALWRIDATGTVTGYGAVTGLPQPGTVIGGATLGGMNVGGFGPDGFLHVTASNIPRMWAINVATNTVVKTINLTTASNVSDMVYSNGYFWGADLNGGIVRINPNTGGVETFAAALPAGAYGGVFTYGNGDIGFYDNAGKLYRVAVTNAGTASPTFQIISTQAGPSSGGNDATSCVAPATDLSITKVADPSYPASGPVPVGTKVTYTLTVHNNGPSNSSGYSVADQLPAGLSNVTTSSPGCTVTGSTLSCTGGALIAGADATITVSGVADGTAATLTNTASVRGNEADPNPANDTSNQVVTVVDVPLVPAAAAAGIFGVAGLGFGLRRRSRRKVATSA</sequence>
<dbReference type="InterPro" id="IPR047589">
    <property type="entry name" value="DUF11_rpt"/>
</dbReference>
<keyword evidence="1" id="KW-0472">Membrane</keyword>
<dbReference type="EMBL" id="VJWX01000599">
    <property type="protein sequence ID" value="TVT21520.1"/>
    <property type="molecule type" value="Genomic_DNA"/>
</dbReference>
<evidence type="ECO:0000313" key="5">
    <source>
        <dbReference type="EMBL" id="TVT21520.1"/>
    </source>
</evidence>
<dbReference type="Pfam" id="PF21959">
    <property type="entry name" value="DUF6923"/>
    <property type="match status" value="1"/>
</dbReference>
<keyword evidence="2" id="KW-0732">Signal</keyword>
<proteinExistence type="predicted"/>
<feature type="domain" description="DUF11" evidence="3">
    <location>
        <begin position="277"/>
        <end position="394"/>
    </location>
</feature>
<dbReference type="OrthoDB" id="134475at2"/>
<dbReference type="Proteomes" id="UP000320011">
    <property type="component" value="Unassembled WGS sequence"/>
</dbReference>
<keyword evidence="1" id="KW-0812">Transmembrane</keyword>
<protein>
    <submittedName>
        <fullName evidence="5">DUF11 domain-containing protein</fullName>
    </submittedName>
</protein>
<feature type="transmembrane region" description="Helical" evidence="1">
    <location>
        <begin position="403"/>
        <end position="422"/>
    </location>
</feature>
<gene>
    <name evidence="5" type="ORF">FNH05_33925</name>
</gene>
<organism evidence="5 6">
    <name type="scientific">Amycolatopsis rhizosphaerae</name>
    <dbReference type="NCBI Taxonomy" id="2053003"/>
    <lineage>
        <taxon>Bacteria</taxon>
        <taxon>Bacillati</taxon>
        <taxon>Actinomycetota</taxon>
        <taxon>Actinomycetes</taxon>
        <taxon>Pseudonocardiales</taxon>
        <taxon>Pseudonocardiaceae</taxon>
        <taxon>Amycolatopsis</taxon>
    </lineage>
</organism>
<feature type="chain" id="PRO_5021922255" evidence="2">
    <location>
        <begin position="33"/>
        <end position="434"/>
    </location>
</feature>
<feature type="signal peptide" evidence="2">
    <location>
        <begin position="1"/>
        <end position="32"/>
    </location>
</feature>
<name>A0A558AB74_9PSEU</name>
<dbReference type="InterPro" id="IPR054215">
    <property type="entry name" value="DUF6923"/>
</dbReference>
<evidence type="ECO:0000259" key="4">
    <source>
        <dbReference type="Pfam" id="PF21959"/>
    </source>
</evidence>
<evidence type="ECO:0000259" key="3">
    <source>
        <dbReference type="Pfam" id="PF01345"/>
    </source>
</evidence>
<comment type="caution">
    <text evidence="5">The sequence shown here is derived from an EMBL/GenBank/DDBJ whole genome shotgun (WGS) entry which is preliminary data.</text>
</comment>
<dbReference type="InterPro" id="IPR011047">
    <property type="entry name" value="Quinoprotein_ADH-like_sf"/>
</dbReference>
<dbReference type="Gene3D" id="2.60.40.10">
    <property type="entry name" value="Immunoglobulins"/>
    <property type="match status" value="1"/>
</dbReference>
<keyword evidence="1" id="KW-1133">Transmembrane helix</keyword>
<evidence type="ECO:0000256" key="1">
    <source>
        <dbReference type="SAM" id="Phobius"/>
    </source>
</evidence>
<dbReference type="Pfam" id="PF01345">
    <property type="entry name" value="DUF11"/>
    <property type="match status" value="1"/>
</dbReference>
<feature type="domain" description="DUF6923" evidence="4">
    <location>
        <begin position="43"/>
        <end position="272"/>
    </location>
</feature>
<evidence type="ECO:0000313" key="6">
    <source>
        <dbReference type="Proteomes" id="UP000320011"/>
    </source>
</evidence>
<dbReference type="InterPro" id="IPR013783">
    <property type="entry name" value="Ig-like_fold"/>
</dbReference>
<dbReference type="InterPro" id="IPR001434">
    <property type="entry name" value="OmcB-like_DUF11"/>
</dbReference>
<dbReference type="NCBIfam" id="TIGR01451">
    <property type="entry name" value="B_ant_repeat"/>
    <property type="match status" value="1"/>
</dbReference>
<dbReference type="SUPFAM" id="SSF50998">
    <property type="entry name" value="Quinoprotein alcohol dehydrogenase-like"/>
    <property type="match status" value="1"/>
</dbReference>
<reference evidence="5 6" key="2">
    <citation type="submission" date="2019-08" db="EMBL/GenBank/DDBJ databases">
        <title>Amycolatopsis acidicola sp. nov., isolated from peat swamp forest soil.</title>
        <authorList>
            <person name="Srisuk N."/>
        </authorList>
    </citation>
    <scope>NUCLEOTIDE SEQUENCE [LARGE SCALE GENOMIC DNA]</scope>
    <source>
        <strain evidence="5 6">TBRC 6029</strain>
    </source>
</reference>
<dbReference type="AlphaFoldDB" id="A0A558AB74"/>
<dbReference type="GO" id="GO:0005975">
    <property type="term" value="P:carbohydrate metabolic process"/>
    <property type="evidence" value="ECO:0007669"/>
    <property type="project" value="UniProtKB-ARBA"/>
</dbReference>